<reference evidence="2" key="1">
    <citation type="journal article" date="2013" name="J. Plant Res.">
        <title>Effect of fungi and light on seed germination of three Opuntia species from semiarid lands of central Mexico.</title>
        <authorList>
            <person name="Delgado-Sanchez P."/>
            <person name="Jimenez-Bremont J.F."/>
            <person name="Guerrero-Gonzalez Mde L."/>
            <person name="Flores J."/>
        </authorList>
    </citation>
    <scope>NUCLEOTIDE SEQUENCE</scope>
    <source>
        <tissue evidence="2">Cladode</tissue>
    </source>
</reference>
<feature type="compositionally biased region" description="Polar residues" evidence="1">
    <location>
        <begin position="1"/>
        <end position="11"/>
    </location>
</feature>
<protein>
    <submittedName>
        <fullName evidence="2">Uncharacterized protein</fullName>
    </submittedName>
</protein>
<proteinExistence type="predicted"/>
<accession>A0A7C9DCG1</accession>
<dbReference type="EMBL" id="GISG01098071">
    <property type="protein sequence ID" value="MBA4636085.1"/>
    <property type="molecule type" value="Transcribed_RNA"/>
</dbReference>
<name>A0A7C9DCG1_OPUST</name>
<sequence>MDSSSREWMQTDSEETQPPEVPREGFTPVQDSAPVQDSTPVQGAAPKRLDPSTEMWFGHRDVSHAIAENIQTHYKQAFTCWRYGPTDHKRFWWNCFKTQFTWDPQLDAEVKRQWQKLASTRLKDMVAKAAKEPMDKLITWMSDDIRRSLKCMRETDEDFKKRSERNRRNNERKIYS</sequence>
<dbReference type="AlphaFoldDB" id="A0A7C9DCG1"/>
<feature type="region of interest" description="Disordered" evidence="1">
    <location>
        <begin position="1"/>
        <end position="52"/>
    </location>
</feature>
<feature type="compositionally biased region" description="Polar residues" evidence="1">
    <location>
        <begin position="29"/>
        <end position="41"/>
    </location>
</feature>
<organism evidence="2">
    <name type="scientific">Opuntia streptacantha</name>
    <name type="common">Prickly pear cactus</name>
    <name type="synonym">Opuntia cardona</name>
    <dbReference type="NCBI Taxonomy" id="393608"/>
    <lineage>
        <taxon>Eukaryota</taxon>
        <taxon>Viridiplantae</taxon>
        <taxon>Streptophyta</taxon>
        <taxon>Embryophyta</taxon>
        <taxon>Tracheophyta</taxon>
        <taxon>Spermatophyta</taxon>
        <taxon>Magnoliopsida</taxon>
        <taxon>eudicotyledons</taxon>
        <taxon>Gunneridae</taxon>
        <taxon>Pentapetalae</taxon>
        <taxon>Caryophyllales</taxon>
        <taxon>Cactineae</taxon>
        <taxon>Cactaceae</taxon>
        <taxon>Opuntioideae</taxon>
        <taxon>Opuntia</taxon>
    </lineage>
</organism>
<evidence type="ECO:0000256" key="1">
    <source>
        <dbReference type="SAM" id="MobiDB-lite"/>
    </source>
</evidence>
<evidence type="ECO:0000313" key="2">
    <source>
        <dbReference type="EMBL" id="MBA4636085.1"/>
    </source>
</evidence>
<reference evidence="2" key="2">
    <citation type="submission" date="2020-07" db="EMBL/GenBank/DDBJ databases">
        <authorList>
            <person name="Vera ALvarez R."/>
            <person name="Arias-Moreno D.M."/>
            <person name="Jimenez-Jacinto V."/>
            <person name="Jimenez-Bremont J.F."/>
            <person name="Swaminathan K."/>
            <person name="Moose S.P."/>
            <person name="Guerrero-Gonzalez M.L."/>
            <person name="Marino-Ramirez L."/>
            <person name="Landsman D."/>
            <person name="Rodriguez-Kessler M."/>
            <person name="Delgado-Sanchez P."/>
        </authorList>
    </citation>
    <scope>NUCLEOTIDE SEQUENCE</scope>
    <source>
        <tissue evidence="2">Cladode</tissue>
    </source>
</reference>